<dbReference type="Proteomes" id="UP000636793">
    <property type="component" value="Unassembled WGS sequence"/>
</dbReference>
<comment type="caution">
    <text evidence="2">The sequence shown here is derived from an EMBL/GenBank/DDBJ whole genome shotgun (WGS) entry which is preliminary data.</text>
</comment>
<reference evidence="2" key="1">
    <citation type="journal article" date="2014" name="Int. J. Syst. Evol. Microbiol.">
        <title>Complete genome sequence of Corynebacterium casei LMG S-19264T (=DSM 44701T), isolated from a smear-ripened cheese.</title>
        <authorList>
            <consortium name="US DOE Joint Genome Institute (JGI-PGF)"/>
            <person name="Walter F."/>
            <person name="Albersmeier A."/>
            <person name="Kalinowski J."/>
            <person name="Ruckert C."/>
        </authorList>
    </citation>
    <scope>NUCLEOTIDE SEQUENCE</scope>
    <source>
        <strain evidence="2">CGMCC 1.15085</strain>
    </source>
</reference>
<accession>A0A916WT19</accession>
<feature type="compositionally biased region" description="Low complexity" evidence="1">
    <location>
        <begin position="1"/>
        <end position="18"/>
    </location>
</feature>
<evidence type="ECO:0000256" key="1">
    <source>
        <dbReference type="SAM" id="MobiDB-lite"/>
    </source>
</evidence>
<name>A0A916WT19_9MICO</name>
<feature type="region of interest" description="Disordered" evidence="1">
    <location>
        <begin position="1"/>
        <end position="22"/>
    </location>
</feature>
<sequence>MLAVGTAQAAPAVAAPRANDGTPGWHWVNEGWEPAPQGDNTLPAARYCRTFDLELDSISEDVRSKVLSRWDNGKPKDTYYTGPLTVRAENLTTGKAKNYDMGGDALESDYPTGNWHVYRTHGPVGIGMPIGASRGMPASYYVMDGYHVLRFNADNTERTLTVRRGPETDICAALR</sequence>
<dbReference type="EMBL" id="BMHI01000002">
    <property type="protein sequence ID" value="GGB27013.1"/>
    <property type="molecule type" value="Genomic_DNA"/>
</dbReference>
<evidence type="ECO:0000313" key="2">
    <source>
        <dbReference type="EMBL" id="GGB27013.1"/>
    </source>
</evidence>
<protein>
    <submittedName>
        <fullName evidence="2">Uncharacterized protein</fullName>
    </submittedName>
</protein>
<dbReference type="AlphaFoldDB" id="A0A916WT19"/>
<proteinExistence type="predicted"/>
<gene>
    <name evidence="2" type="ORF">GCM10011492_16630</name>
</gene>
<reference evidence="2" key="2">
    <citation type="submission" date="2020-09" db="EMBL/GenBank/DDBJ databases">
        <authorList>
            <person name="Sun Q."/>
            <person name="Zhou Y."/>
        </authorList>
    </citation>
    <scope>NUCLEOTIDE SEQUENCE</scope>
    <source>
        <strain evidence="2">CGMCC 1.15085</strain>
    </source>
</reference>
<evidence type="ECO:0000313" key="3">
    <source>
        <dbReference type="Proteomes" id="UP000636793"/>
    </source>
</evidence>
<organism evidence="2 3">
    <name type="scientific">Flexivirga endophytica</name>
    <dbReference type="NCBI Taxonomy" id="1849103"/>
    <lineage>
        <taxon>Bacteria</taxon>
        <taxon>Bacillati</taxon>
        <taxon>Actinomycetota</taxon>
        <taxon>Actinomycetes</taxon>
        <taxon>Micrococcales</taxon>
        <taxon>Dermacoccaceae</taxon>
        <taxon>Flexivirga</taxon>
    </lineage>
</organism>
<keyword evidence="3" id="KW-1185">Reference proteome</keyword>